<dbReference type="CDD" id="cd02134">
    <property type="entry name" value="KH-II_NusA_rpt1"/>
    <property type="match status" value="1"/>
</dbReference>
<dbReference type="STRING" id="264462.Bd1546"/>
<dbReference type="SUPFAM" id="SSF54814">
    <property type="entry name" value="Prokaryotic type KH domain (KH-domain type II)"/>
    <property type="match status" value="2"/>
</dbReference>
<dbReference type="FunFam" id="3.30.300.20:FF:000005">
    <property type="entry name" value="Transcription termination/antitermination protein NusA"/>
    <property type="match status" value="1"/>
</dbReference>
<dbReference type="InterPro" id="IPR030842">
    <property type="entry name" value="TF_NusA_bacterial"/>
</dbReference>
<dbReference type="FunFam" id="2.40.50.140:FF:000058">
    <property type="entry name" value="Transcription termination/antitermination protein NusA"/>
    <property type="match status" value="1"/>
</dbReference>
<dbReference type="Gene3D" id="3.30.300.20">
    <property type="match status" value="2"/>
</dbReference>
<dbReference type="CDD" id="cd22529">
    <property type="entry name" value="KH-II_NusA_rpt2"/>
    <property type="match status" value="1"/>
</dbReference>
<evidence type="ECO:0000256" key="3">
    <source>
        <dbReference type="ARBA" id="ARBA00022814"/>
    </source>
</evidence>
<keyword evidence="10" id="KW-1185">Reference proteome</keyword>
<dbReference type="InterPro" id="IPR012340">
    <property type="entry name" value="NA-bd_OB-fold"/>
</dbReference>
<dbReference type="HAMAP" id="MF_00945_B">
    <property type="entry name" value="NusA_B"/>
    <property type="match status" value="1"/>
</dbReference>
<dbReference type="GO" id="GO:0003723">
    <property type="term" value="F:RNA binding"/>
    <property type="evidence" value="ECO:0007669"/>
    <property type="project" value="UniProtKB-UniRule"/>
</dbReference>
<evidence type="ECO:0000313" key="10">
    <source>
        <dbReference type="Proteomes" id="UP000008080"/>
    </source>
</evidence>
<dbReference type="Pfam" id="PF14520">
    <property type="entry name" value="HHH_5"/>
    <property type="match status" value="1"/>
</dbReference>
<dbReference type="Gene3D" id="1.10.150.20">
    <property type="entry name" value="5' to 3' exonuclease, C-terminal subdomain"/>
    <property type="match status" value="1"/>
</dbReference>
<evidence type="ECO:0000256" key="5">
    <source>
        <dbReference type="ARBA" id="ARBA00023015"/>
    </source>
</evidence>
<keyword evidence="2 7" id="KW-0963">Cytoplasm</keyword>
<dbReference type="InterPro" id="IPR003029">
    <property type="entry name" value="S1_domain"/>
</dbReference>
<dbReference type="CDD" id="cd04455">
    <property type="entry name" value="S1_NusA"/>
    <property type="match status" value="1"/>
</dbReference>
<dbReference type="GO" id="GO:0005829">
    <property type="term" value="C:cytosol"/>
    <property type="evidence" value="ECO:0007669"/>
    <property type="project" value="TreeGrafter"/>
</dbReference>
<evidence type="ECO:0000256" key="7">
    <source>
        <dbReference type="HAMAP-Rule" id="MF_00945"/>
    </source>
</evidence>
<accession>Q6MMS7</accession>
<evidence type="ECO:0000256" key="2">
    <source>
        <dbReference type="ARBA" id="ARBA00022490"/>
    </source>
</evidence>
<protein>
    <recommendedName>
        <fullName evidence="7">Transcription termination/antitermination protein NusA</fullName>
    </recommendedName>
</protein>
<dbReference type="InterPro" id="IPR015946">
    <property type="entry name" value="KH_dom-like_a/b"/>
</dbReference>
<dbReference type="HOGENOM" id="CLU_029242_2_6_7"/>
<proteinExistence type="inferred from homology"/>
<dbReference type="Gene3D" id="2.40.50.140">
    <property type="entry name" value="Nucleic acid-binding proteins"/>
    <property type="match status" value="1"/>
</dbReference>
<dbReference type="FunFam" id="3.30.300.20:FF:000002">
    <property type="entry name" value="Transcription termination/antitermination protein NusA"/>
    <property type="match status" value="1"/>
</dbReference>
<dbReference type="Gene3D" id="3.30.1480.10">
    <property type="entry name" value="NusA, N-terminal domain"/>
    <property type="match status" value="1"/>
</dbReference>
<evidence type="ECO:0000259" key="8">
    <source>
        <dbReference type="PROSITE" id="PS50126"/>
    </source>
</evidence>
<evidence type="ECO:0000313" key="9">
    <source>
        <dbReference type="EMBL" id="CAE79426.1"/>
    </source>
</evidence>
<dbReference type="NCBIfam" id="TIGR01953">
    <property type="entry name" value="NusA"/>
    <property type="match status" value="1"/>
</dbReference>
<dbReference type="InterPro" id="IPR036555">
    <property type="entry name" value="NusA_N_sf"/>
</dbReference>
<dbReference type="Proteomes" id="UP000008080">
    <property type="component" value="Chromosome"/>
</dbReference>
<comment type="subcellular location">
    <subcellularLocation>
        <location evidence="7">Cytoplasm</location>
    </subcellularLocation>
</comment>
<dbReference type="GO" id="GO:0003700">
    <property type="term" value="F:DNA-binding transcription factor activity"/>
    <property type="evidence" value="ECO:0007669"/>
    <property type="project" value="InterPro"/>
</dbReference>
<dbReference type="SMART" id="SM00322">
    <property type="entry name" value="KH"/>
    <property type="match status" value="2"/>
</dbReference>
<dbReference type="GO" id="GO:0000166">
    <property type="term" value="F:nucleotide binding"/>
    <property type="evidence" value="ECO:0007669"/>
    <property type="project" value="InterPro"/>
</dbReference>
<sequence>MAENVFSDLSKVIDQVGKDKGIDKQVVIDAITQGMLVAARKKYGTYREIEAAYNEDTGEVELFEFKEVVPREKYIDEEVEIPLDEAQKLDPNVQLDDSIGIKMEASDLGRIAAQTAKQIIMQKVRDAERNIIFNEFEERKGEIASGIARRVEKGAIVVDLGRTEAYIPPREQIPGEQYKPGDRIQGYLSEVRQTTRGPQIIMSRADERYLMKLFEMEVPEIYDGVVEIMAAAREPGQRAKIAVRSKDNSVDPVGACVGMKGSRVQNIVQELRGEKIDIVPWDEDITRFACNALAPAEISRVFLDDANREMEIVVPDSQLSLAIGKRGQNVRLAAKLTTWKLDIISESSAASRTAESIFNLMLIPGMSETMAQNIFQSGFGSFQAVATAAVEELMTIPGYDDPDKAEKLSKEAKGLVAKYESEGVPVPTAPSVAKDKGSNVSAKEQADLLLKQELKKLEAEEE</sequence>
<name>Q6MMS7_BDEBA</name>
<dbReference type="PANTHER" id="PTHR22648">
    <property type="entry name" value="TRANSCRIPTION TERMINATION FACTOR NUSA"/>
    <property type="match status" value="1"/>
</dbReference>
<dbReference type="Pfam" id="PF08529">
    <property type="entry name" value="NusA_N"/>
    <property type="match status" value="1"/>
</dbReference>
<comment type="similarity">
    <text evidence="7">Belongs to the NusA family.</text>
</comment>
<dbReference type="Pfam" id="PF26594">
    <property type="entry name" value="KH_NusA_2nd"/>
    <property type="match status" value="1"/>
</dbReference>
<organism evidence="9 10">
    <name type="scientific">Bdellovibrio bacteriovorus (strain ATCC 15356 / DSM 50701 / NCIMB 9529 / HD100)</name>
    <dbReference type="NCBI Taxonomy" id="264462"/>
    <lineage>
        <taxon>Bacteria</taxon>
        <taxon>Pseudomonadati</taxon>
        <taxon>Bdellovibrionota</taxon>
        <taxon>Bdellovibrionia</taxon>
        <taxon>Bdellovibrionales</taxon>
        <taxon>Pseudobdellovibrionaceae</taxon>
        <taxon>Bdellovibrio</taxon>
    </lineage>
</organism>
<dbReference type="eggNOG" id="COG0195">
    <property type="taxonomic scope" value="Bacteria"/>
</dbReference>
<dbReference type="PROSITE" id="PS50084">
    <property type="entry name" value="KH_TYPE_1"/>
    <property type="match status" value="1"/>
</dbReference>
<dbReference type="InterPro" id="IPR025249">
    <property type="entry name" value="TF_NusA_KH_1st"/>
</dbReference>
<feature type="domain" description="S1 motif" evidence="8">
    <location>
        <begin position="141"/>
        <end position="205"/>
    </location>
</feature>
<evidence type="ECO:0000256" key="6">
    <source>
        <dbReference type="ARBA" id="ARBA00023163"/>
    </source>
</evidence>
<dbReference type="EMBL" id="BX842650">
    <property type="protein sequence ID" value="CAE79426.1"/>
    <property type="molecule type" value="Genomic_DNA"/>
</dbReference>
<dbReference type="Pfam" id="PF13184">
    <property type="entry name" value="KH_NusA_1st"/>
    <property type="match status" value="1"/>
</dbReference>
<keyword evidence="4 7" id="KW-0694">RNA-binding</keyword>
<dbReference type="AlphaFoldDB" id="Q6MMS7"/>
<dbReference type="SUPFAM" id="SSF47794">
    <property type="entry name" value="Rad51 N-terminal domain-like"/>
    <property type="match status" value="1"/>
</dbReference>
<dbReference type="GO" id="GO:0006353">
    <property type="term" value="P:DNA-templated transcription termination"/>
    <property type="evidence" value="ECO:0007669"/>
    <property type="project" value="UniProtKB-UniRule"/>
</dbReference>
<evidence type="ECO:0000256" key="1">
    <source>
        <dbReference type="ARBA" id="ARBA00022472"/>
    </source>
</evidence>
<dbReference type="InterPro" id="IPR009019">
    <property type="entry name" value="KH_sf_prok-type"/>
</dbReference>
<gene>
    <name evidence="7 9" type="primary">nusA</name>
    <name evidence="9" type="ordered locus">Bd1546</name>
</gene>
<dbReference type="PROSITE" id="PS50126">
    <property type="entry name" value="S1"/>
    <property type="match status" value="1"/>
</dbReference>
<dbReference type="InterPro" id="IPR010995">
    <property type="entry name" value="DNA_repair_Rad51/TF_NusA_a-hlx"/>
</dbReference>
<keyword evidence="6 7" id="KW-0804">Transcription</keyword>
<reference evidence="9 10" key="1">
    <citation type="journal article" date="2004" name="Science">
        <title>A predator unmasked: life cycle of Bdellovibrio bacteriovorus from a genomic perspective.</title>
        <authorList>
            <person name="Rendulic S."/>
            <person name="Jagtap P."/>
            <person name="Rosinus A."/>
            <person name="Eppinger M."/>
            <person name="Baar C."/>
            <person name="Lanz C."/>
            <person name="Keller H."/>
            <person name="Lambert C."/>
            <person name="Evans K.J."/>
            <person name="Goesmann A."/>
            <person name="Meyer F."/>
            <person name="Sockett R.E."/>
            <person name="Schuster S.C."/>
        </authorList>
    </citation>
    <scope>NUCLEOTIDE SEQUENCE [LARGE SCALE GENOMIC DNA]</scope>
    <source>
        <strain evidence="10">ATCC 15356 / DSM 50701 / NCIMB 9529 / HD100</strain>
    </source>
</reference>
<keyword evidence="3 7" id="KW-0889">Transcription antitermination</keyword>
<dbReference type="InterPro" id="IPR013735">
    <property type="entry name" value="TF_NusA_N"/>
</dbReference>
<dbReference type="InterPro" id="IPR010213">
    <property type="entry name" value="TF_NusA"/>
</dbReference>
<dbReference type="PANTHER" id="PTHR22648:SF0">
    <property type="entry name" value="TRANSCRIPTION TERMINATION_ANTITERMINATION PROTEIN NUSA"/>
    <property type="match status" value="1"/>
</dbReference>
<dbReference type="GO" id="GO:0031564">
    <property type="term" value="P:transcription antitermination"/>
    <property type="evidence" value="ECO:0007669"/>
    <property type="project" value="UniProtKB-UniRule"/>
</dbReference>
<dbReference type="GeneID" id="93012543"/>
<dbReference type="KEGG" id="bba:Bd1546"/>
<evidence type="ECO:0000256" key="4">
    <source>
        <dbReference type="ARBA" id="ARBA00022884"/>
    </source>
</evidence>
<dbReference type="RefSeq" id="WP_011164028.1">
    <property type="nucleotide sequence ID" value="NC_005363.1"/>
</dbReference>
<dbReference type="InterPro" id="IPR004087">
    <property type="entry name" value="KH_dom"/>
</dbReference>
<comment type="function">
    <text evidence="7">Participates in both transcription termination and antitermination.</text>
</comment>
<dbReference type="Pfam" id="PF00575">
    <property type="entry name" value="S1"/>
    <property type="match status" value="1"/>
</dbReference>
<dbReference type="SMART" id="SM00316">
    <property type="entry name" value="S1"/>
    <property type="match status" value="1"/>
</dbReference>
<dbReference type="SUPFAM" id="SSF69705">
    <property type="entry name" value="Transcription factor NusA, N-terminal domain"/>
    <property type="match status" value="1"/>
</dbReference>
<dbReference type="SUPFAM" id="SSF50249">
    <property type="entry name" value="Nucleic acid-binding proteins"/>
    <property type="match status" value="1"/>
</dbReference>
<keyword evidence="5 7" id="KW-0805">Transcription regulation</keyword>
<keyword evidence="1 7" id="KW-0806">Transcription termination</keyword>
<dbReference type="InterPro" id="IPR058582">
    <property type="entry name" value="KH_NusA_2nd"/>
</dbReference>
<comment type="subunit">
    <text evidence="7">Monomer. Binds directly to the core enzyme of the DNA-dependent RNA polymerase and to nascent RNA.</text>
</comment>